<dbReference type="GO" id="GO:0043130">
    <property type="term" value="F:ubiquitin binding"/>
    <property type="evidence" value="ECO:0007669"/>
    <property type="project" value="TreeGrafter"/>
</dbReference>
<dbReference type="InterPro" id="IPR001680">
    <property type="entry name" value="WD40_rpt"/>
</dbReference>
<feature type="compositionally biased region" description="Low complexity" evidence="5">
    <location>
        <begin position="1"/>
        <end position="14"/>
    </location>
</feature>
<dbReference type="PANTHER" id="PTHR19849">
    <property type="entry name" value="PHOSPHOLIPASE A-2-ACTIVATING PROTEIN"/>
    <property type="match status" value="1"/>
</dbReference>
<dbReference type="GO" id="GO:0043161">
    <property type="term" value="P:proteasome-mediated ubiquitin-dependent protein catabolic process"/>
    <property type="evidence" value="ECO:0007669"/>
    <property type="project" value="TreeGrafter"/>
</dbReference>
<keyword evidence="3" id="KW-0677">Repeat</keyword>
<feature type="repeat" description="WD" evidence="4">
    <location>
        <begin position="240"/>
        <end position="268"/>
    </location>
</feature>
<organism evidence="7 8">
    <name type="scientific">Rhodotorula mucilaginosa</name>
    <name type="common">Yeast</name>
    <name type="synonym">Rhodotorula rubra</name>
    <dbReference type="NCBI Taxonomy" id="5537"/>
    <lineage>
        <taxon>Eukaryota</taxon>
        <taxon>Fungi</taxon>
        <taxon>Dikarya</taxon>
        <taxon>Basidiomycota</taxon>
        <taxon>Pucciniomycotina</taxon>
        <taxon>Microbotryomycetes</taxon>
        <taxon>Sporidiobolales</taxon>
        <taxon>Sporidiobolaceae</taxon>
        <taxon>Rhodotorula</taxon>
    </lineage>
</organism>
<evidence type="ECO:0000313" key="7">
    <source>
        <dbReference type="EMBL" id="KAG0666660.1"/>
    </source>
</evidence>
<evidence type="ECO:0000256" key="1">
    <source>
        <dbReference type="ARBA" id="ARBA00022490"/>
    </source>
</evidence>
<dbReference type="SUPFAM" id="SSF50978">
    <property type="entry name" value="WD40 repeat-like"/>
    <property type="match status" value="1"/>
</dbReference>
<accession>A0A9P6W9C8</accession>
<dbReference type="GO" id="GO:0005634">
    <property type="term" value="C:nucleus"/>
    <property type="evidence" value="ECO:0007669"/>
    <property type="project" value="TreeGrafter"/>
</dbReference>
<evidence type="ECO:0000313" key="8">
    <source>
        <dbReference type="Proteomes" id="UP000777482"/>
    </source>
</evidence>
<evidence type="ECO:0000256" key="3">
    <source>
        <dbReference type="ARBA" id="ARBA00022737"/>
    </source>
</evidence>
<dbReference type="InterPro" id="IPR015155">
    <property type="entry name" value="PFU"/>
</dbReference>
<dbReference type="EMBL" id="PUHQ01000004">
    <property type="protein sequence ID" value="KAG0666660.1"/>
    <property type="molecule type" value="Genomic_DNA"/>
</dbReference>
<dbReference type="PROSITE" id="PS50082">
    <property type="entry name" value="WD_REPEATS_2"/>
    <property type="match status" value="4"/>
</dbReference>
<evidence type="ECO:0000256" key="5">
    <source>
        <dbReference type="SAM" id="MobiDB-lite"/>
    </source>
</evidence>
<feature type="repeat" description="WD" evidence="4">
    <location>
        <begin position="134"/>
        <end position="166"/>
    </location>
</feature>
<gene>
    <name evidence="7" type="ORF">C6P46_004326</name>
</gene>
<dbReference type="SMART" id="SM00320">
    <property type="entry name" value="WD40"/>
    <property type="match status" value="7"/>
</dbReference>
<evidence type="ECO:0000256" key="2">
    <source>
        <dbReference type="ARBA" id="ARBA00022574"/>
    </source>
</evidence>
<feature type="domain" description="PFU" evidence="6">
    <location>
        <begin position="362"/>
        <end position="461"/>
    </location>
</feature>
<comment type="caution">
    <text evidence="7">The sequence shown here is derived from an EMBL/GenBank/DDBJ whole genome shotgun (WGS) entry which is preliminary data.</text>
</comment>
<feature type="repeat" description="WD" evidence="4">
    <location>
        <begin position="269"/>
        <end position="312"/>
    </location>
</feature>
<dbReference type="GO" id="GO:0005737">
    <property type="term" value="C:cytoplasm"/>
    <property type="evidence" value="ECO:0007669"/>
    <property type="project" value="TreeGrafter"/>
</dbReference>
<protein>
    <recommendedName>
        <fullName evidence="6">PFU domain-containing protein</fullName>
    </recommendedName>
</protein>
<evidence type="ECO:0000259" key="6">
    <source>
        <dbReference type="PROSITE" id="PS51394"/>
    </source>
</evidence>
<keyword evidence="2 4" id="KW-0853">WD repeat</keyword>
<dbReference type="InterPro" id="IPR036322">
    <property type="entry name" value="WD40_repeat_dom_sf"/>
</dbReference>
<dbReference type="InterPro" id="IPR020472">
    <property type="entry name" value="WD40_PAC1"/>
</dbReference>
<dbReference type="Proteomes" id="UP000777482">
    <property type="component" value="Unassembled WGS sequence"/>
</dbReference>
<name>A0A9P6W9C8_RHOMI</name>
<dbReference type="PANTHER" id="PTHR19849:SF0">
    <property type="entry name" value="PHOSPHOLIPASE A-2-ACTIVATING PROTEIN"/>
    <property type="match status" value="1"/>
</dbReference>
<feature type="repeat" description="WD" evidence="4">
    <location>
        <begin position="29"/>
        <end position="65"/>
    </location>
</feature>
<dbReference type="PRINTS" id="PR00320">
    <property type="entry name" value="GPROTEINBRPT"/>
</dbReference>
<dbReference type="InterPro" id="IPR038122">
    <property type="entry name" value="PFU_sf"/>
</dbReference>
<proteinExistence type="predicted"/>
<dbReference type="Gene3D" id="3.10.20.870">
    <property type="entry name" value="PFU (PLAA family ubiquitin binding), C-terminal domain"/>
    <property type="match status" value="1"/>
</dbReference>
<dbReference type="PROSITE" id="PS51394">
    <property type="entry name" value="PFU"/>
    <property type="match status" value="1"/>
</dbReference>
<dbReference type="Pfam" id="PF09070">
    <property type="entry name" value="PFU"/>
    <property type="match status" value="1"/>
</dbReference>
<dbReference type="Pfam" id="PF00400">
    <property type="entry name" value="WD40"/>
    <property type="match status" value="5"/>
</dbReference>
<feature type="region of interest" description="Disordered" evidence="5">
    <location>
        <begin position="1"/>
        <end position="26"/>
    </location>
</feature>
<reference evidence="7 8" key="1">
    <citation type="submission" date="2020-11" db="EMBL/GenBank/DDBJ databases">
        <title>Kefir isolates.</title>
        <authorList>
            <person name="Marcisauskas S."/>
            <person name="Kim Y."/>
            <person name="Blasche S."/>
        </authorList>
    </citation>
    <scope>NUCLEOTIDE SEQUENCE [LARGE SCALE GENOMIC DNA]</scope>
    <source>
        <strain evidence="7 8">KR</strain>
    </source>
</reference>
<dbReference type="OrthoDB" id="10265988at2759"/>
<keyword evidence="1" id="KW-0963">Cytoplasm</keyword>
<feature type="region of interest" description="Disordered" evidence="5">
    <location>
        <begin position="47"/>
        <end position="70"/>
    </location>
</feature>
<dbReference type="AlphaFoldDB" id="A0A9P6W9C8"/>
<dbReference type="GO" id="GO:0010992">
    <property type="term" value="P:ubiquitin recycling"/>
    <property type="evidence" value="ECO:0007669"/>
    <property type="project" value="TreeGrafter"/>
</dbReference>
<dbReference type="Gene3D" id="2.130.10.10">
    <property type="entry name" value="YVTN repeat-like/Quinoprotein amine dehydrogenase"/>
    <property type="match status" value="1"/>
</dbReference>
<evidence type="ECO:0000256" key="4">
    <source>
        <dbReference type="PROSITE-ProRule" id="PRU00221"/>
    </source>
</evidence>
<keyword evidence="8" id="KW-1185">Reference proteome</keyword>
<dbReference type="PROSITE" id="PS50294">
    <property type="entry name" value="WD_REPEATS_REGION"/>
    <property type="match status" value="1"/>
</dbReference>
<dbReference type="InterPro" id="IPR015943">
    <property type="entry name" value="WD40/YVTN_repeat-like_dom_sf"/>
</dbReference>
<dbReference type="CDD" id="cd00200">
    <property type="entry name" value="WD40"/>
    <property type="match status" value="1"/>
</dbReference>
<sequence length="461" mass="50063">MTSSSSVRAEISSSNAQHRPAPYKLSALLRGHTDDVRCVTADRSSLKSTERLASTSRDGSARLWETTETPEGSREWRQACEWQEGHEGYVNAARFVHLKDSGDEYLATAGADSLIQVYNLSESPTCATNPSYTLLGHAHNVCALDVSGNGKQIASASWDMTARVWSWVGGEDGWNCTSVLVDHGAAVWDVLLIQKDPNILLTACADSRIRLFDLKDAGTMFTFKGHTGPVRSLAKLLPDDPDCALFASGSNDSNIIIWNYQTGDSVTTLGSHDSFIYSLVALPSASGGGLASSGEDGLIKIWNEEDGELDQELLVPALSVWSLAALPNGDIACGCSDNLVWIFSRRPERAASEAVVAEYDQLWSQGRWNELGEMVEAAADNAPEARGTREKMQLDGVDYDFVFSIDVRDDAPPIPLAYNHGDDVQQLASTFVETHHLSNSYVDRIADFVRAAVAGSSCRQH</sequence>